<dbReference type="PANTHER" id="PTHR24171:SF9">
    <property type="entry name" value="ANKYRIN REPEAT DOMAIN-CONTAINING PROTEIN 39"/>
    <property type="match status" value="1"/>
</dbReference>
<dbReference type="SMART" id="SM00248">
    <property type="entry name" value="ANK"/>
    <property type="match status" value="6"/>
</dbReference>
<dbReference type="OrthoDB" id="194358at2759"/>
<feature type="compositionally biased region" description="Low complexity" evidence="4">
    <location>
        <begin position="390"/>
        <end position="416"/>
    </location>
</feature>
<dbReference type="Pfam" id="PF13857">
    <property type="entry name" value="Ank_5"/>
    <property type="match status" value="1"/>
</dbReference>
<dbReference type="InterPro" id="IPR036770">
    <property type="entry name" value="Ankyrin_rpt-contain_sf"/>
</dbReference>
<evidence type="ECO:0000256" key="1">
    <source>
        <dbReference type="ARBA" id="ARBA00022737"/>
    </source>
</evidence>
<dbReference type="PANTHER" id="PTHR24171">
    <property type="entry name" value="ANKYRIN REPEAT DOMAIN-CONTAINING PROTEIN 39-RELATED"/>
    <property type="match status" value="1"/>
</dbReference>
<reference evidence="5" key="1">
    <citation type="submission" date="2021-05" db="EMBL/GenBank/DDBJ databases">
        <title>The genome of the haptophyte Pavlova lutheri (Diacronema luteri, Pavlovales) - a model for lipid biosynthesis in eukaryotic algae.</title>
        <authorList>
            <person name="Hulatt C.J."/>
            <person name="Posewitz M.C."/>
        </authorList>
    </citation>
    <scope>NUCLEOTIDE SEQUENCE</scope>
    <source>
        <strain evidence="5">NIVA-4/92</strain>
    </source>
</reference>
<evidence type="ECO:0000313" key="5">
    <source>
        <dbReference type="EMBL" id="KAG8470901.1"/>
    </source>
</evidence>
<name>A0A8J6CH87_DIALT</name>
<dbReference type="OMA" id="AYYGHED"/>
<comment type="caution">
    <text evidence="5">The sequence shown here is derived from an EMBL/GenBank/DDBJ whole genome shotgun (WGS) entry which is preliminary data.</text>
</comment>
<keyword evidence="6" id="KW-1185">Reference proteome</keyword>
<evidence type="ECO:0000256" key="4">
    <source>
        <dbReference type="SAM" id="MobiDB-lite"/>
    </source>
</evidence>
<proteinExistence type="predicted"/>
<dbReference type="PROSITE" id="PS50088">
    <property type="entry name" value="ANK_REPEAT"/>
    <property type="match status" value="2"/>
</dbReference>
<feature type="repeat" description="ANK" evidence="3">
    <location>
        <begin position="326"/>
        <end position="358"/>
    </location>
</feature>
<dbReference type="AlphaFoldDB" id="A0A8J6CH87"/>
<feature type="repeat" description="ANK" evidence="3">
    <location>
        <begin position="110"/>
        <end position="142"/>
    </location>
</feature>
<dbReference type="InterPro" id="IPR002110">
    <property type="entry name" value="Ankyrin_rpt"/>
</dbReference>
<dbReference type="Pfam" id="PF12796">
    <property type="entry name" value="Ank_2"/>
    <property type="match status" value="2"/>
</dbReference>
<gene>
    <name evidence="5" type="ORF">KFE25_009322</name>
</gene>
<dbReference type="SUPFAM" id="SSF48403">
    <property type="entry name" value="Ankyrin repeat"/>
    <property type="match status" value="1"/>
</dbReference>
<dbReference type="PROSITE" id="PS50297">
    <property type="entry name" value="ANK_REP_REGION"/>
    <property type="match status" value="2"/>
</dbReference>
<dbReference type="Gene3D" id="1.25.40.20">
    <property type="entry name" value="Ankyrin repeat-containing domain"/>
    <property type="match status" value="3"/>
</dbReference>
<evidence type="ECO:0000313" key="6">
    <source>
        <dbReference type="Proteomes" id="UP000751190"/>
    </source>
</evidence>
<dbReference type="Proteomes" id="UP000751190">
    <property type="component" value="Unassembled WGS sequence"/>
</dbReference>
<organism evidence="5 6">
    <name type="scientific">Diacronema lutheri</name>
    <name type="common">Unicellular marine alga</name>
    <name type="synonym">Monochrysis lutheri</name>
    <dbReference type="NCBI Taxonomy" id="2081491"/>
    <lineage>
        <taxon>Eukaryota</taxon>
        <taxon>Haptista</taxon>
        <taxon>Haptophyta</taxon>
        <taxon>Pavlovophyceae</taxon>
        <taxon>Pavlovales</taxon>
        <taxon>Pavlovaceae</taxon>
        <taxon>Diacronema</taxon>
    </lineage>
</organism>
<evidence type="ECO:0000256" key="3">
    <source>
        <dbReference type="PROSITE-ProRule" id="PRU00023"/>
    </source>
</evidence>
<evidence type="ECO:0000256" key="2">
    <source>
        <dbReference type="ARBA" id="ARBA00023043"/>
    </source>
</evidence>
<keyword evidence="1" id="KW-0677">Repeat</keyword>
<accession>A0A8J6CH87</accession>
<dbReference type="EMBL" id="JAGTXO010000001">
    <property type="protein sequence ID" value="KAG8470901.1"/>
    <property type="molecule type" value="Genomic_DNA"/>
</dbReference>
<sequence>MGGVCATAQHATAHPQIAPFTAQFASESAAAPAKRGRRADNSTAPRAVDAPPAAPVAAAAPAGEAAAAAGGPGEPAKAFLRAVKDGDLAGVLSCWEAHAAAIDLERRSMWDNTPLTCAAYYGHEDVALTLLELGADPTAENEHGCTALLFAAVESMPRLLRALLAIKDVARSLAAGKRAVVYNGTTDETAERTPLLAAAESGFVEGVQLLLAHGALLADARAGAGSPLALAARRGHAHVCSLLLTASASVAPTLQPARAGAPDAPPALRVAVSHGHMEAALVILGFAPSAAVADPGLVPLSATRGLLPLCRALIDAGASVDTPGDDGLTALHIAVRRDDAAMTRLLIALGASLHVTDAHGRTPRQLAQLSGHEALEEELARLEGDRPNDALRAASGDDAAGRAAVSAPAAEAVHLS</sequence>
<feature type="region of interest" description="Disordered" evidence="4">
    <location>
        <begin position="386"/>
        <end position="416"/>
    </location>
</feature>
<feature type="compositionally biased region" description="Low complexity" evidence="4">
    <location>
        <begin position="44"/>
        <end position="55"/>
    </location>
</feature>
<feature type="region of interest" description="Disordered" evidence="4">
    <location>
        <begin position="28"/>
        <end position="55"/>
    </location>
</feature>
<protein>
    <submittedName>
        <fullName evidence="5">Uncharacterized protein</fullName>
    </submittedName>
</protein>
<keyword evidence="2 3" id="KW-0040">ANK repeat</keyword>